<feature type="transmembrane region" description="Helical" evidence="1">
    <location>
        <begin position="188"/>
        <end position="206"/>
    </location>
</feature>
<organism evidence="3 4">
    <name type="scientific">Halomonas citrativorans</name>
    <dbReference type="NCBI Taxonomy" id="2742612"/>
    <lineage>
        <taxon>Bacteria</taxon>
        <taxon>Pseudomonadati</taxon>
        <taxon>Pseudomonadota</taxon>
        <taxon>Gammaproteobacteria</taxon>
        <taxon>Oceanospirillales</taxon>
        <taxon>Halomonadaceae</taxon>
        <taxon>Halomonas</taxon>
    </lineage>
</organism>
<feature type="transmembrane region" description="Helical" evidence="1">
    <location>
        <begin position="249"/>
        <end position="268"/>
    </location>
</feature>
<keyword evidence="1" id="KW-0472">Membrane</keyword>
<keyword evidence="1" id="KW-1133">Transmembrane helix</keyword>
<dbReference type="Pfam" id="PF00892">
    <property type="entry name" value="EamA"/>
    <property type="match status" value="1"/>
</dbReference>
<gene>
    <name evidence="3" type="ORF">CZ787_08830</name>
</gene>
<reference evidence="3 4" key="1">
    <citation type="submission" date="2017-02" db="EMBL/GenBank/DDBJ databases">
        <authorList>
            <person name="Dridi B."/>
        </authorList>
    </citation>
    <scope>NUCLEOTIDE SEQUENCE [LARGE SCALE GENOMIC DNA]</scope>
    <source>
        <strain evidence="3 4">JB380</strain>
    </source>
</reference>
<feature type="transmembrane region" description="Helical" evidence="1">
    <location>
        <begin position="12"/>
        <end position="29"/>
    </location>
</feature>
<feature type="transmembrane region" description="Helical" evidence="1">
    <location>
        <begin position="129"/>
        <end position="150"/>
    </location>
</feature>
<accession>A0A1R4HZ25</accession>
<keyword evidence="1" id="KW-0812">Transmembrane</keyword>
<evidence type="ECO:0000256" key="1">
    <source>
        <dbReference type="SAM" id="Phobius"/>
    </source>
</evidence>
<sequence>MQRTHSPIVFPRWYSVGAALVAVILWSVAPLLAERAHTSSPLQLTALTLLAGAFATLPLSRRVNTTRCSLNWQLGIWVGIPLLILGAVSTYFIGMRLAPAAEAALITYTWPVLFVLLSQWSRFGRIRLAGITGALVAFSGAAILLVPQALSNGLGGATLGYGLALLAACCWALYSWLSQAAPVCITPLLPRLLLIACAIATLASIGMEGQLVLPSSEALLAGVALGLGPYGIAMVAWDKALRWGHASLVGSLAYGVPILAGLLLVLAGVSVLDWRLPTAALLVVVGCLNAGR</sequence>
<dbReference type="AlphaFoldDB" id="A0A1R4HZ25"/>
<feature type="domain" description="EamA" evidence="2">
    <location>
        <begin position="17"/>
        <end position="145"/>
    </location>
</feature>
<name>A0A1R4HZ25_9GAMM</name>
<feature type="transmembrane region" description="Helical" evidence="1">
    <location>
        <begin position="156"/>
        <end position="176"/>
    </location>
</feature>
<comment type="caution">
    <text evidence="3">The sequence shown here is derived from an EMBL/GenBank/DDBJ whole genome shotgun (WGS) entry which is preliminary data.</text>
</comment>
<dbReference type="OrthoDB" id="7065924at2"/>
<feature type="transmembrane region" description="Helical" evidence="1">
    <location>
        <begin position="100"/>
        <end position="117"/>
    </location>
</feature>
<feature type="transmembrane region" description="Helical" evidence="1">
    <location>
        <begin position="41"/>
        <end position="60"/>
    </location>
</feature>
<proteinExistence type="predicted"/>
<dbReference type="EMBL" id="FUKM01000033">
    <property type="protein sequence ID" value="SJN12768.1"/>
    <property type="molecule type" value="Genomic_DNA"/>
</dbReference>
<dbReference type="GO" id="GO:0016020">
    <property type="term" value="C:membrane"/>
    <property type="evidence" value="ECO:0007669"/>
    <property type="project" value="InterPro"/>
</dbReference>
<feature type="transmembrane region" description="Helical" evidence="1">
    <location>
        <begin position="72"/>
        <end position="94"/>
    </location>
</feature>
<dbReference type="RefSeq" id="WP_087108192.1">
    <property type="nucleotide sequence ID" value="NZ_FUKM01000033.1"/>
</dbReference>
<feature type="transmembrane region" description="Helical" evidence="1">
    <location>
        <begin position="218"/>
        <end position="237"/>
    </location>
</feature>
<evidence type="ECO:0000313" key="4">
    <source>
        <dbReference type="Proteomes" id="UP000196331"/>
    </source>
</evidence>
<evidence type="ECO:0000259" key="2">
    <source>
        <dbReference type="Pfam" id="PF00892"/>
    </source>
</evidence>
<dbReference type="InterPro" id="IPR000620">
    <property type="entry name" value="EamA_dom"/>
</dbReference>
<dbReference type="Proteomes" id="UP000196331">
    <property type="component" value="Unassembled WGS sequence"/>
</dbReference>
<protein>
    <submittedName>
        <fullName evidence="3">Permease of the drug/metabolite transporter (DMT) superfamily</fullName>
    </submittedName>
</protein>
<evidence type="ECO:0000313" key="3">
    <source>
        <dbReference type="EMBL" id="SJN12768.1"/>
    </source>
</evidence>